<dbReference type="Gene3D" id="1.50.10.130">
    <property type="entry name" value="Terpene synthase, N-terminal domain"/>
    <property type="match status" value="1"/>
</dbReference>
<sequence length="797" mass="92651">MNEGLRFGVEASPTCQASIEHSQGFLLKHFQFSTEKRGDKQKKIGVAQHILHTIEWNDIAVEEEEQHEGNVEVFELNETAKRVEAVKEKLHTINDGALSISAYDTAWVAMVKDVQGSGAPQFPSSIQWLAKNQLPDGSWGDRDFFSPYDRLINTLACVVALKSWDLYPEKCIKGLSFLRQNLHKLKDEDPEHMPSGFEVRFPSLIEMARKLGLEVPSNSPVLQDLNDRRKQKLKRIPREMLHSKPTTLLFSLEGMPGLDWEKLLKLQHPNGSFLCSPASTAYALKHTKDKKCLKYLENIVKRFKGGVPHTYPNDIFERLWVVDRLERLGISRYFKPEIKECLNYVYRYWTPNGVSWSRDTIELDIDDTSMAFKAFRLHGYNVNADAFKHFERGVEFFCFVGQSSQGVTEMLSLYRASQVLFPGEKILQEAKEFTYKFLKTKLASGKMADRWIITKDLGVEVQYYLEVPFHACLPRIETRYYIDQYGGDSDVWIGKVLYRMYNISNNLYLELAKSDYNRCQKLHQLEWIDMQRWYKDCNLKEFGFCKGQLLKAYFVAMSSIFEPERATERLAWARTMALIEAVTFCFYNEVKTPEQKCSFLASFRTSTLYVRPRAMHIKHRLVNTILKTLQIITTEVQRAHGKEVQKSLEFLWESWLLKWRNVDDDTQSIPIDEAELLVNTMNICSSVPFSENLMHQPAYVHLTRLVNILCYNLRCLHNVEDGRKEDCDQEAGIRRNKTLIEAQMEELLRCVVQSNDGLEGYVKQAFMAVAKSFYYTTFIETETMKLHIDKVLFDRVV</sequence>
<dbReference type="GO" id="GO:0010333">
    <property type="term" value="F:terpene synthase activity"/>
    <property type="evidence" value="ECO:0007669"/>
    <property type="project" value="InterPro"/>
</dbReference>
<dbReference type="SFLD" id="SFLDG01014">
    <property type="entry name" value="Terpene_Cyclase_Like_1_N-term"/>
    <property type="match status" value="1"/>
</dbReference>
<dbReference type="GO" id="GO:0009507">
    <property type="term" value="C:chloroplast"/>
    <property type="evidence" value="ECO:0007669"/>
    <property type="project" value="TreeGrafter"/>
</dbReference>
<dbReference type="FunFam" id="1.50.10.160:FF:000001">
    <property type="entry name" value="Ent-copalyl diphosphate synthase"/>
    <property type="match status" value="1"/>
</dbReference>
<protein>
    <recommendedName>
        <fullName evidence="4">Terpene synthase N-terminal domain-containing protein</fullName>
    </recommendedName>
</protein>
<keyword evidence="3" id="KW-0460">Magnesium</keyword>
<dbReference type="FunFam" id="1.50.10.130:FF:000002">
    <property type="entry name" value="Ent-copalyl diphosphate synthase, chloroplastic"/>
    <property type="match status" value="1"/>
</dbReference>
<organism evidence="5 6">
    <name type="scientific">Stephania japonica</name>
    <dbReference type="NCBI Taxonomy" id="461633"/>
    <lineage>
        <taxon>Eukaryota</taxon>
        <taxon>Viridiplantae</taxon>
        <taxon>Streptophyta</taxon>
        <taxon>Embryophyta</taxon>
        <taxon>Tracheophyta</taxon>
        <taxon>Spermatophyta</taxon>
        <taxon>Magnoliopsida</taxon>
        <taxon>Ranunculales</taxon>
        <taxon>Menispermaceae</taxon>
        <taxon>Menispermoideae</taxon>
        <taxon>Cissampelideae</taxon>
        <taxon>Stephania</taxon>
    </lineage>
</organism>
<dbReference type="InterPro" id="IPR050148">
    <property type="entry name" value="Terpene_synthase-like"/>
</dbReference>
<dbReference type="AlphaFoldDB" id="A0AAP0JQQ7"/>
<dbReference type="InterPro" id="IPR036965">
    <property type="entry name" value="Terpene_synth_N_sf"/>
</dbReference>
<evidence type="ECO:0000256" key="2">
    <source>
        <dbReference type="ARBA" id="ARBA00022723"/>
    </source>
</evidence>
<keyword evidence="2" id="KW-0479">Metal-binding</keyword>
<reference evidence="5 6" key="1">
    <citation type="submission" date="2024-01" db="EMBL/GenBank/DDBJ databases">
        <title>Genome assemblies of Stephania.</title>
        <authorList>
            <person name="Yang L."/>
        </authorList>
    </citation>
    <scope>NUCLEOTIDE SEQUENCE [LARGE SCALE GENOMIC DNA]</scope>
    <source>
        <strain evidence="5">QJT</strain>
        <tissue evidence="5">Leaf</tissue>
    </source>
</reference>
<dbReference type="SUPFAM" id="SSF48576">
    <property type="entry name" value="Terpenoid synthases"/>
    <property type="match status" value="1"/>
</dbReference>
<accession>A0AAP0JQQ7</accession>
<evidence type="ECO:0000256" key="3">
    <source>
        <dbReference type="ARBA" id="ARBA00022842"/>
    </source>
</evidence>
<dbReference type="GO" id="GO:0000287">
    <property type="term" value="F:magnesium ion binding"/>
    <property type="evidence" value="ECO:0007669"/>
    <property type="project" value="TreeGrafter"/>
</dbReference>
<dbReference type="InterPro" id="IPR008949">
    <property type="entry name" value="Isoprenoid_synthase_dom_sf"/>
</dbReference>
<dbReference type="InterPro" id="IPR008930">
    <property type="entry name" value="Terpenoid_cyclase/PrenylTrfase"/>
</dbReference>
<evidence type="ECO:0000259" key="4">
    <source>
        <dbReference type="Pfam" id="PF01397"/>
    </source>
</evidence>
<dbReference type="Pfam" id="PF01397">
    <property type="entry name" value="Terpene_synth"/>
    <property type="match status" value="1"/>
</dbReference>
<dbReference type="Proteomes" id="UP001417504">
    <property type="component" value="Unassembled WGS sequence"/>
</dbReference>
<dbReference type="PANTHER" id="PTHR31739">
    <property type="entry name" value="ENT-COPALYL DIPHOSPHATE SYNTHASE, CHLOROPLASTIC"/>
    <property type="match status" value="1"/>
</dbReference>
<dbReference type="InterPro" id="IPR001906">
    <property type="entry name" value="Terpene_synth_N"/>
</dbReference>
<gene>
    <name evidence="5" type="ORF">Sjap_007904</name>
</gene>
<comment type="caution">
    <text evidence="5">The sequence shown here is derived from an EMBL/GenBank/DDBJ whole genome shotgun (WGS) entry which is preliminary data.</text>
</comment>
<dbReference type="Gene3D" id="1.50.10.160">
    <property type="match status" value="1"/>
</dbReference>
<evidence type="ECO:0000256" key="1">
    <source>
        <dbReference type="ARBA" id="ARBA00001946"/>
    </source>
</evidence>
<evidence type="ECO:0000313" key="6">
    <source>
        <dbReference type="Proteomes" id="UP001417504"/>
    </source>
</evidence>
<keyword evidence="6" id="KW-1185">Reference proteome</keyword>
<dbReference type="EMBL" id="JBBNAE010000003">
    <property type="protein sequence ID" value="KAK9137310.1"/>
    <property type="molecule type" value="Genomic_DNA"/>
</dbReference>
<dbReference type="GO" id="GO:0009686">
    <property type="term" value="P:gibberellin biosynthetic process"/>
    <property type="evidence" value="ECO:0007669"/>
    <property type="project" value="TreeGrafter"/>
</dbReference>
<evidence type="ECO:0000313" key="5">
    <source>
        <dbReference type="EMBL" id="KAK9137310.1"/>
    </source>
</evidence>
<proteinExistence type="predicted"/>
<dbReference type="Gene3D" id="1.10.600.10">
    <property type="entry name" value="Farnesyl Diphosphate Synthase"/>
    <property type="match status" value="1"/>
</dbReference>
<name>A0AAP0JQQ7_9MAGN</name>
<feature type="domain" description="Terpene synthase N-terminal" evidence="4">
    <location>
        <begin position="259"/>
        <end position="462"/>
    </location>
</feature>
<dbReference type="SUPFAM" id="SSF48239">
    <property type="entry name" value="Terpenoid cyclases/Protein prenyltransferases"/>
    <property type="match status" value="2"/>
</dbReference>
<comment type="cofactor">
    <cofactor evidence="1">
        <name>Mg(2+)</name>
        <dbReference type="ChEBI" id="CHEBI:18420"/>
    </cofactor>
</comment>
<dbReference type="PANTHER" id="PTHR31739:SF4">
    <property type="entry name" value="ENT-COPALYL DIPHOSPHATE SYNTHASE, CHLOROPLASTIC"/>
    <property type="match status" value="1"/>
</dbReference>